<dbReference type="RefSeq" id="WP_344917111.1">
    <property type="nucleotide sequence ID" value="NZ_BAABAQ010000002.1"/>
</dbReference>
<keyword evidence="3" id="KW-1185">Reference proteome</keyword>
<evidence type="ECO:0000259" key="1">
    <source>
        <dbReference type="Pfam" id="PF13454"/>
    </source>
</evidence>
<dbReference type="InterPro" id="IPR036188">
    <property type="entry name" value="FAD/NAD-bd_sf"/>
</dbReference>
<organism evidence="2 3">
    <name type="scientific">Streptosporangium oxazolinicum</name>
    <dbReference type="NCBI Taxonomy" id="909287"/>
    <lineage>
        <taxon>Bacteria</taxon>
        <taxon>Bacillati</taxon>
        <taxon>Actinomycetota</taxon>
        <taxon>Actinomycetes</taxon>
        <taxon>Streptosporangiales</taxon>
        <taxon>Streptosporangiaceae</taxon>
        <taxon>Streptosporangium</taxon>
    </lineage>
</organism>
<proteinExistence type="predicted"/>
<dbReference type="EMBL" id="BAABAQ010000002">
    <property type="protein sequence ID" value="GAA4186734.1"/>
    <property type="molecule type" value="Genomic_DNA"/>
</dbReference>
<evidence type="ECO:0000313" key="2">
    <source>
        <dbReference type="EMBL" id="GAA4186734.1"/>
    </source>
</evidence>
<dbReference type="InterPro" id="IPR038732">
    <property type="entry name" value="HpyO/CreE_NAD-binding"/>
</dbReference>
<sequence>MSASIAVVGAGPTGTCLVERICANAADLLGWPSLDVHVIDPHPPGGGRVWRRDQPDLLWMNSTAADVTLFTDESVRCEGPIRPGPTLAEWLGGDPGRFASRPAQNGYLSHVFRHAVANAPRGVRVHVHPARAVDLADVPGGQTVILEDGRTIEADAVILAQGHGDVTPTREESALAGLAARGGLRYLPTGYAADLDLDGIPAGEPVIMRGMGLAFVDLMVLLTSGRGGRFVREYDGELVYLPNGREPLLHVGSRRGVPYHSKTGYPFTGARPPVPRFLTREALGEVLSGGPWNFRRDVWPLVAKELAFAYYHELITAHPKRAKLGWEEFEEGFAAEEWRSLGMRKLIREAVPRHLDRLDFDRLDRPLDGIRFGDQAGLRKWMHGYLAVDLQRRSDPAHSADHAMILGLLSVYGVLAELGISDPWFGGFFSYVASGPPGPRLEELRALARAGVVTFLGADLKVDQYEGRWRAQSPTVPGGVTATTLVEARLPAPSVSRAVDPLISALRDRGELDEESGLVNVRPADRRLLDRSGTPHPRRFAFGPWVVGGRATGGFARPRLNAPLFRHADTLARIVLSEAAGIQTRQHVA</sequence>
<evidence type="ECO:0000313" key="3">
    <source>
        <dbReference type="Proteomes" id="UP001501251"/>
    </source>
</evidence>
<feature type="domain" description="FAD-dependent urate hydroxylase HpyO/Asp monooxygenase CreE-like FAD/NAD(P)-binding" evidence="1">
    <location>
        <begin position="6"/>
        <end position="163"/>
    </location>
</feature>
<dbReference type="PANTHER" id="PTHR40254:SF1">
    <property type="entry name" value="BLR0577 PROTEIN"/>
    <property type="match status" value="1"/>
</dbReference>
<name>A0ABP8ANE6_9ACTN</name>
<gene>
    <name evidence="2" type="ORF">GCM10022252_19200</name>
</gene>
<reference evidence="3" key="1">
    <citation type="journal article" date="2019" name="Int. J. Syst. Evol. Microbiol.">
        <title>The Global Catalogue of Microorganisms (GCM) 10K type strain sequencing project: providing services to taxonomists for standard genome sequencing and annotation.</title>
        <authorList>
            <consortium name="The Broad Institute Genomics Platform"/>
            <consortium name="The Broad Institute Genome Sequencing Center for Infectious Disease"/>
            <person name="Wu L."/>
            <person name="Ma J."/>
        </authorList>
    </citation>
    <scope>NUCLEOTIDE SEQUENCE [LARGE SCALE GENOMIC DNA]</scope>
    <source>
        <strain evidence="3">JCM 17388</strain>
    </source>
</reference>
<dbReference type="InterPro" id="IPR052189">
    <property type="entry name" value="L-asp_N-monooxygenase_NS-form"/>
</dbReference>
<dbReference type="PANTHER" id="PTHR40254">
    <property type="entry name" value="BLR0577 PROTEIN"/>
    <property type="match status" value="1"/>
</dbReference>
<dbReference type="Proteomes" id="UP001501251">
    <property type="component" value="Unassembled WGS sequence"/>
</dbReference>
<accession>A0ABP8ANE6</accession>
<protein>
    <submittedName>
        <fullName evidence="2">FAD/NAD(P)-binding protein</fullName>
    </submittedName>
</protein>
<dbReference type="Pfam" id="PF13454">
    <property type="entry name" value="NAD_binding_9"/>
    <property type="match status" value="1"/>
</dbReference>
<dbReference type="SUPFAM" id="SSF51905">
    <property type="entry name" value="FAD/NAD(P)-binding domain"/>
    <property type="match status" value="1"/>
</dbReference>
<comment type="caution">
    <text evidence="2">The sequence shown here is derived from an EMBL/GenBank/DDBJ whole genome shotgun (WGS) entry which is preliminary data.</text>
</comment>
<dbReference type="Gene3D" id="3.50.50.60">
    <property type="entry name" value="FAD/NAD(P)-binding domain"/>
    <property type="match status" value="1"/>
</dbReference>